<reference evidence="1" key="1">
    <citation type="journal article" date="2014" name="Front. Microbiol.">
        <title>High frequency of phylogenetically diverse reductive dehalogenase-homologous genes in deep subseafloor sedimentary metagenomes.</title>
        <authorList>
            <person name="Kawai M."/>
            <person name="Futagami T."/>
            <person name="Toyoda A."/>
            <person name="Takaki Y."/>
            <person name="Nishi S."/>
            <person name="Hori S."/>
            <person name="Arai W."/>
            <person name="Tsubouchi T."/>
            <person name="Morono Y."/>
            <person name="Uchiyama I."/>
            <person name="Ito T."/>
            <person name="Fujiyama A."/>
            <person name="Inagaki F."/>
            <person name="Takami H."/>
        </authorList>
    </citation>
    <scope>NUCLEOTIDE SEQUENCE</scope>
    <source>
        <strain evidence="1">Expedition CK06-06</strain>
    </source>
</reference>
<organism evidence="1">
    <name type="scientific">marine sediment metagenome</name>
    <dbReference type="NCBI Taxonomy" id="412755"/>
    <lineage>
        <taxon>unclassified sequences</taxon>
        <taxon>metagenomes</taxon>
        <taxon>ecological metagenomes</taxon>
    </lineage>
</organism>
<evidence type="ECO:0000313" key="1">
    <source>
        <dbReference type="EMBL" id="GAH33840.1"/>
    </source>
</evidence>
<accession>X1FMT9</accession>
<proteinExistence type="predicted"/>
<dbReference type="AlphaFoldDB" id="X1FMT9"/>
<comment type="caution">
    <text evidence="1">The sequence shown here is derived from an EMBL/GenBank/DDBJ whole genome shotgun (WGS) entry which is preliminary data.</text>
</comment>
<feature type="non-terminal residue" evidence="1">
    <location>
        <position position="1"/>
    </location>
</feature>
<gene>
    <name evidence="1" type="ORF">S03H2_17790</name>
</gene>
<protein>
    <submittedName>
        <fullName evidence="1">Uncharacterized protein</fullName>
    </submittedName>
</protein>
<sequence length="136" mass="16239">DLELIIKKEEPLHPISQKEKNKIYEGFSDLIEKWPKGVVKEAVQFSSHRPFFNKIATDERGRIYVRRVKSVIDENEDVEFDIFSQEGYYLYKTKLPFTPEVIKNGYIYDHYSSEETEEVKIKRYKVKNWGEIEEGI</sequence>
<name>X1FMT9_9ZZZZ</name>
<dbReference type="EMBL" id="BARU01009197">
    <property type="protein sequence ID" value="GAH33840.1"/>
    <property type="molecule type" value="Genomic_DNA"/>
</dbReference>